<proteinExistence type="predicted"/>
<evidence type="ECO:0000256" key="1">
    <source>
        <dbReference type="ARBA" id="ARBA00022741"/>
    </source>
</evidence>
<evidence type="ECO:0008006" key="6">
    <source>
        <dbReference type="Google" id="ProtNLM"/>
    </source>
</evidence>
<dbReference type="Proteomes" id="UP000192085">
    <property type="component" value="Chromosome"/>
</dbReference>
<organism evidence="4 5">
    <name type="scientific">Lactococcus lactis subsp. lactis</name>
    <name type="common">Streptococcus lactis</name>
    <dbReference type="NCBI Taxonomy" id="1360"/>
    <lineage>
        <taxon>Bacteria</taxon>
        <taxon>Bacillati</taxon>
        <taxon>Bacillota</taxon>
        <taxon>Bacilli</taxon>
        <taxon>Lactobacillales</taxon>
        <taxon>Streptococcaceae</taxon>
        <taxon>Lactococcus</taxon>
    </lineage>
</organism>
<accession>A0A1V0NFZ7</accession>
<dbReference type="AlphaFoldDB" id="A0A1V0NFZ7"/>
<dbReference type="InterPro" id="IPR011604">
    <property type="entry name" value="PDDEXK-like_dom_sf"/>
</dbReference>
<dbReference type="GO" id="GO:0005524">
    <property type="term" value="F:ATP binding"/>
    <property type="evidence" value="ECO:0007669"/>
    <property type="project" value="UniProtKB-KW"/>
</dbReference>
<dbReference type="GO" id="GO:0004386">
    <property type="term" value="F:helicase activity"/>
    <property type="evidence" value="ECO:0007669"/>
    <property type="project" value="UniProtKB-KW"/>
</dbReference>
<dbReference type="RefSeq" id="WP_081144292.1">
    <property type="nucleotide sequence ID" value="NZ_CP015897.1"/>
</dbReference>
<gene>
    <name evidence="4" type="ORF">LL275_1234</name>
</gene>
<keyword evidence="2" id="KW-0378">Hydrolase</keyword>
<sequence>MPTQHALLSASSSSRWIKCPPSARLAEQFENKTSEYAAQGTDAHSLCEYKLQKLLGNEPEYPELQYYDEEMEECSEAYATYVMEEMAKAKISTADPVVIIEQRLDFSRYVPEGFGTGDCLIIADGTLSVIDLKYGAGILVEAQENPQMMCYALGALELFDGIYDIHEVKMTIFQPRRESISTYTLSKAELLNWAEEVLSPAAELAFAGEGEYQAGSWCRFCSAKNVCKARAEQNLELAKYEFKPPDLLSDEDIEKVLSKVDDLVAWSSDVKDYAMQQALSGKQWSNWKLVYGRSTRKYSDEEKVAEVVTQDGFEPYEQKLLGITAMSKLLGKKRFDEILDGLIDKPRGKLTLVPNDDKRQAVQVENAQNEFNDITEEKSHE</sequence>
<keyword evidence="3" id="KW-0067">ATP-binding</keyword>
<reference evidence="4 5" key="1">
    <citation type="journal article" date="2017" name="BMC Genomics">
        <title>Comparative and functional genomics of the Lactococcus lactis taxon; insights into evolution and niche adaptation.</title>
        <authorList>
            <person name="Kelleher P."/>
            <person name="Bottacini F."/>
            <person name="Mahony J."/>
            <person name="Kilcawley K.N."/>
            <person name="van Sinderen D."/>
        </authorList>
    </citation>
    <scope>NUCLEOTIDE SEQUENCE [LARGE SCALE GENOMIC DNA]</scope>
    <source>
        <strain evidence="4 5">275</strain>
    </source>
</reference>
<evidence type="ECO:0000256" key="3">
    <source>
        <dbReference type="ARBA" id="ARBA00022840"/>
    </source>
</evidence>
<protein>
    <recommendedName>
        <fullName evidence="6">DUF2800 domain-containing protein</fullName>
    </recommendedName>
</protein>
<keyword evidence="2" id="KW-0347">Helicase</keyword>
<dbReference type="EMBL" id="CP015897">
    <property type="protein sequence ID" value="ARD98864.1"/>
    <property type="molecule type" value="Genomic_DNA"/>
</dbReference>
<evidence type="ECO:0000256" key="2">
    <source>
        <dbReference type="ARBA" id="ARBA00022806"/>
    </source>
</evidence>
<dbReference type="Gene3D" id="3.90.320.10">
    <property type="match status" value="1"/>
</dbReference>
<dbReference type="Pfam" id="PF10926">
    <property type="entry name" value="DUF2800"/>
    <property type="match status" value="1"/>
</dbReference>
<evidence type="ECO:0000313" key="5">
    <source>
        <dbReference type="Proteomes" id="UP000192085"/>
    </source>
</evidence>
<evidence type="ECO:0000313" key="4">
    <source>
        <dbReference type="EMBL" id="ARD98864.1"/>
    </source>
</evidence>
<name>A0A1V0NFZ7_LACLL</name>
<keyword evidence="1" id="KW-0547">Nucleotide-binding</keyword>
<dbReference type="InterPro" id="IPR021229">
    <property type="entry name" value="DUF2800"/>
</dbReference>